<feature type="transmembrane region" description="Helical" evidence="8">
    <location>
        <begin position="391"/>
        <end position="417"/>
    </location>
</feature>
<accession>A0AAD7XN46</accession>
<evidence type="ECO:0000256" key="7">
    <source>
        <dbReference type="SAM" id="MobiDB-lite"/>
    </source>
</evidence>
<feature type="transmembrane region" description="Helical" evidence="8">
    <location>
        <begin position="358"/>
        <end position="379"/>
    </location>
</feature>
<feature type="transmembrane region" description="Helical" evidence="8">
    <location>
        <begin position="471"/>
        <end position="497"/>
    </location>
</feature>
<feature type="region of interest" description="Disordered" evidence="7">
    <location>
        <begin position="1133"/>
        <end position="1155"/>
    </location>
</feature>
<comment type="caution">
    <text evidence="10">The sequence shown here is derived from an EMBL/GenBank/DDBJ whole genome shotgun (WGS) entry which is preliminary data.</text>
</comment>
<evidence type="ECO:0000256" key="5">
    <source>
        <dbReference type="ARBA" id="ARBA00023180"/>
    </source>
</evidence>
<dbReference type="PANTHER" id="PTHR45951:SF7">
    <property type="entry name" value="SSD DOMAIN-CONTAINING PROTEIN"/>
    <property type="match status" value="1"/>
</dbReference>
<evidence type="ECO:0000256" key="6">
    <source>
        <dbReference type="ARBA" id="ARBA00038046"/>
    </source>
</evidence>
<keyword evidence="11" id="KW-1185">Reference proteome</keyword>
<dbReference type="PANTHER" id="PTHR45951">
    <property type="entry name" value="PROTEIN DISPATCHED-RELATED"/>
    <property type="match status" value="1"/>
</dbReference>
<organism evidence="10 11">
    <name type="scientific">Chrysophaeum taylorii</name>
    <dbReference type="NCBI Taxonomy" id="2483200"/>
    <lineage>
        <taxon>Eukaryota</taxon>
        <taxon>Sar</taxon>
        <taxon>Stramenopiles</taxon>
        <taxon>Ochrophyta</taxon>
        <taxon>Pelagophyceae</taxon>
        <taxon>Pelagomonadales</taxon>
        <taxon>Pelagomonadaceae</taxon>
        <taxon>Chrysophaeum</taxon>
    </lineage>
</organism>
<evidence type="ECO:0000313" key="10">
    <source>
        <dbReference type="EMBL" id="KAJ8605174.1"/>
    </source>
</evidence>
<feature type="transmembrane region" description="Helical" evidence="8">
    <location>
        <begin position="1037"/>
        <end position="1059"/>
    </location>
</feature>
<dbReference type="Proteomes" id="UP001230188">
    <property type="component" value="Unassembled WGS sequence"/>
</dbReference>
<dbReference type="InterPro" id="IPR052081">
    <property type="entry name" value="Dispatched_Hh_regulator"/>
</dbReference>
<dbReference type="InterPro" id="IPR004869">
    <property type="entry name" value="MMPL_dom"/>
</dbReference>
<dbReference type="Gene3D" id="1.20.1640.10">
    <property type="entry name" value="Multidrug efflux transporter AcrB transmembrane domain"/>
    <property type="match status" value="2"/>
</dbReference>
<comment type="subcellular location">
    <subcellularLocation>
        <location evidence="1">Membrane</location>
        <topology evidence="1">Multi-pass membrane protein</topology>
    </subcellularLocation>
</comment>
<evidence type="ECO:0000256" key="3">
    <source>
        <dbReference type="ARBA" id="ARBA00022989"/>
    </source>
</evidence>
<dbReference type="GO" id="GO:0022857">
    <property type="term" value="F:transmembrane transporter activity"/>
    <property type="evidence" value="ECO:0007669"/>
    <property type="project" value="TreeGrafter"/>
</dbReference>
<proteinExistence type="inferred from homology"/>
<dbReference type="InterPro" id="IPR000731">
    <property type="entry name" value="SSD"/>
</dbReference>
<dbReference type="EMBL" id="JAQMWT010000317">
    <property type="protein sequence ID" value="KAJ8605174.1"/>
    <property type="molecule type" value="Genomic_DNA"/>
</dbReference>
<protein>
    <recommendedName>
        <fullName evidence="9">SSD domain-containing protein</fullName>
    </recommendedName>
</protein>
<feature type="transmembrane region" description="Helical" evidence="8">
    <location>
        <begin position="41"/>
        <end position="63"/>
    </location>
</feature>
<keyword evidence="3 8" id="KW-1133">Transmembrane helix</keyword>
<evidence type="ECO:0000256" key="1">
    <source>
        <dbReference type="ARBA" id="ARBA00004141"/>
    </source>
</evidence>
<dbReference type="AlphaFoldDB" id="A0AAD7XN46"/>
<comment type="similarity">
    <text evidence="6">Belongs to the dispatched family.</text>
</comment>
<feature type="transmembrane region" description="Helical" evidence="8">
    <location>
        <begin position="569"/>
        <end position="590"/>
    </location>
</feature>
<dbReference type="SUPFAM" id="SSF82866">
    <property type="entry name" value="Multidrug efflux transporter AcrB transmembrane domain"/>
    <property type="match status" value="2"/>
</dbReference>
<evidence type="ECO:0000256" key="8">
    <source>
        <dbReference type="SAM" id="Phobius"/>
    </source>
</evidence>
<feature type="domain" description="SSD" evidence="9">
    <location>
        <begin position="389"/>
        <end position="496"/>
    </location>
</feature>
<feature type="transmembrane region" description="Helical" evidence="8">
    <location>
        <begin position="1065"/>
        <end position="1087"/>
    </location>
</feature>
<dbReference type="Pfam" id="PF03176">
    <property type="entry name" value="MMPL"/>
    <property type="match status" value="1"/>
</dbReference>
<feature type="transmembrane region" description="Helical" evidence="8">
    <location>
        <begin position="438"/>
        <end position="459"/>
    </location>
</feature>
<evidence type="ECO:0000256" key="4">
    <source>
        <dbReference type="ARBA" id="ARBA00023136"/>
    </source>
</evidence>
<keyword evidence="5" id="KW-0325">Glycoprotein</keyword>
<evidence type="ECO:0000313" key="11">
    <source>
        <dbReference type="Proteomes" id="UP001230188"/>
    </source>
</evidence>
<feature type="transmembrane region" description="Helical" evidence="8">
    <location>
        <begin position="943"/>
        <end position="963"/>
    </location>
</feature>
<dbReference type="GO" id="GO:0016020">
    <property type="term" value="C:membrane"/>
    <property type="evidence" value="ECO:0007669"/>
    <property type="project" value="UniProtKB-SubCell"/>
</dbReference>
<name>A0AAD7XN46_9STRA</name>
<dbReference type="InterPro" id="IPR003392">
    <property type="entry name" value="PTHD_SSD"/>
</dbReference>
<feature type="compositionally biased region" description="Low complexity" evidence="7">
    <location>
        <begin position="1141"/>
        <end position="1150"/>
    </location>
</feature>
<dbReference type="Pfam" id="PF02460">
    <property type="entry name" value="Patched"/>
    <property type="match status" value="1"/>
</dbReference>
<gene>
    <name evidence="10" type="ORF">CTAYLR_000376</name>
</gene>
<sequence length="1167" mass="129276">MERKSSETSSTAYAQIVRKPEKADDASVVFKFATTFRNVSCCVLFWINFMWLLLTVALAVGGLDPINDDHVGEVGLYIPEDEYQQRANAYEVAKDKADMALTVAKCAREDAADPITLIAMKGRFDREKRGNALTKSGLETLRERENRILDEAGWKDRCAAVYLETYPRCEIDYGTEYPTGYGGSNFSSATEDGCQRPFSPVWFFEKYGDSNFENIPGTIERIRSNEVDWLSLVDMLHKDFTVSNLRSKILVSKIYAGTPRHPVEAYASGEDLAKIQNGQSITYYDNKDQEKETEHLKNWIQKNLGKWLDKRFADTPVRVLYSYADYDPISDTVTEDLTLLGIALLLVILYMWIYTGSLFITACGIFQILMSFFGANLLYRYCWPHQDGLGYNFFTLFCALSLFIIMGIGADDIFVYWDTWQGSGTHVYKTVAHRMSHVYSHAVVAMGVTSLTTILAFVSNLSSPFIGIRTFGVFSALLVIVNYCAVITFFPVVVLVYEKSFKHRAYCWDPLWQRLKKKKRSCCCFGEEQPQNSSGGGASSLEKKEDYEDPMPIWFRDKYAPFVFAYSKWILGVLAAVWVVALAFACLLAVTPFKVYELLPSTENFHQYTFVTEKWRPKSSAALNVHVLYGLEHRTPLNIHGVKAQNFVEGESGRPNWDTSFDLDSIAAQTQLYDVAEEIAYDPRKGLKINTEYGINTQLAASSTGSLEDTSDGGASSSLQSAYGIQSFVHALASWENVSEVVDASKGTYRARDDATSSCLPCFPTFTLSPVPSTLGPGFKTADGSAIDDLTQNGTSNLNDGCQCYGFFPIPNVACLHETRASTTDTLLKCQEGDERVAGQIEQFLSAGATSVDESWWTGYIFALSDSDGNYDRMALYDIQVQTTLSSYEGDFELGLRMSKKWDDWMDDQNRDATKPLKVMAYVEGSEAWVVTSQLVPSGVTNMLLSLFLAWCVLVCATGNLITSTLATTTIGMICTIVLGFIHVVGWGLGPLESILIVIVVGFSVDYTVHLADSFMNSRSLTRRAKVRDALVHTGSSVLSGAISTLTASIPMFGAKIIFFQKFGAFVFVTIALSLIYSLGFFCALLLHVGPLGKSGALSNYYGGIVESIHAHMIELEQEQDILDSEKEVVMDAIPEEGEHSPAPSGLSDAGAGGDDQVALVRDAPDV</sequence>
<reference evidence="10" key="1">
    <citation type="submission" date="2023-01" db="EMBL/GenBank/DDBJ databases">
        <title>Metagenome sequencing of chrysophaentin producing Chrysophaeum taylorii.</title>
        <authorList>
            <person name="Davison J."/>
            <person name="Bewley C."/>
        </authorList>
    </citation>
    <scope>NUCLEOTIDE SEQUENCE</scope>
    <source>
        <strain evidence="10">NIES-1699</strain>
    </source>
</reference>
<feature type="transmembrane region" description="Helical" evidence="8">
    <location>
        <begin position="337"/>
        <end position="353"/>
    </location>
</feature>
<keyword evidence="4 8" id="KW-0472">Membrane</keyword>
<keyword evidence="2 8" id="KW-0812">Transmembrane</keyword>
<dbReference type="PROSITE" id="PS50156">
    <property type="entry name" value="SSD"/>
    <property type="match status" value="1"/>
</dbReference>
<evidence type="ECO:0000259" key="9">
    <source>
        <dbReference type="PROSITE" id="PS50156"/>
    </source>
</evidence>
<evidence type="ECO:0000256" key="2">
    <source>
        <dbReference type="ARBA" id="ARBA00022692"/>
    </source>
</evidence>